<accession>A0AAQ3LFJ5</accession>
<sequence>MKSLFECSEDGFYTVPDGTLVNPYLNPKDIKSGLPWDLLDGLSVAAGQVDSGIVSDIIVHSFISHVIVLLSGEIKIWMKEPWDEQELYAQELKLPEPSGKPGFTSAALLIQPGTFLQLDNSQGSEPARLLYLSNPSYIFEPGETKDSPPVYDDAMTLGKDWERLEAQKWNPPELHDPSRSYAARQRAIQRLAAKSREGRE</sequence>
<dbReference type="AlphaFoldDB" id="A0AAQ3LFJ5"/>
<dbReference type="RefSeq" id="WP_317833486.1">
    <property type="nucleotide sequence ID" value="NZ_CP136920.1"/>
</dbReference>
<dbReference type="Proteomes" id="UP001304300">
    <property type="component" value="Chromosome"/>
</dbReference>
<dbReference type="EMBL" id="CP136920">
    <property type="protein sequence ID" value="WOO41104.1"/>
    <property type="molecule type" value="Genomic_DNA"/>
</dbReference>
<gene>
    <name evidence="1" type="ORF">RZN69_20990</name>
</gene>
<dbReference type="KEGG" id="puo:RZN69_20990"/>
<organism evidence="1 2">
    <name type="scientific">Rubellicoccus peritrichatus</name>
    <dbReference type="NCBI Taxonomy" id="3080537"/>
    <lineage>
        <taxon>Bacteria</taxon>
        <taxon>Pseudomonadati</taxon>
        <taxon>Verrucomicrobiota</taxon>
        <taxon>Opitutia</taxon>
        <taxon>Puniceicoccales</taxon>
        <taxon>Cerasicoccaceae</taxon>
        <taxon>Rubellicoccus</taxon>
    </lineage>
</organism>
<name>A0AAQ3LFJ5_9BACT</name>
<evidence type="ECO:0000313" key="2">
    <source>
        <dbReference type="Proteomes" id="UP001304300"/>
    </source>
</evidence>
<proteinExistence type="predicted"/>
<reference evidence="1 2" key="1">
    <citation type="submission" date="2023-10" db="EMBL/GenBank/DDBJ databases">
        <title>Rubellicoccus peritrichatus gen. nov., sp. nov., isolated from an algae of coral reef tank.</title>
        <authorList>
            <person name="Luo J."/>
        </authorList>
    </citation>
    <scope>NUCLEOTIDE SEQUENCE [LARGE SCALE GENOMIC DNA]</scope>
    <source>
        <strain evidence="1 2">CR14</strain>
    </source>
</reference>
<protein>
    <recommendedName>
        <fullName evidence="3">Cupin</fullName>
    </recommendedName>
</protein>
<keyword evidence="2" id="KW-1185">Reference proteome</keyword>
<evidence type="ECO:0008006" key="3">
    <source>
        <dbReference type="Google" id="ProtNLM"/>
    </source>
</evidence>
<evidence type="ECO:0000313" key="1">
    <source>
        <dbReference type="EMBL" id="WOO41104.1"/>
    </source>
</evidence>